<dbReference type="PATRIC" id="fig|1231392.3.peg.1916"/>
<dbReference type="eggNOG" id="COG0604">
    <property type="taxonomic scope" value="Bacteria"/>
</dbReference>
<dbReference type="GO" id="GO:0016491">
    <property type="term" value="F:oxidoreductase activity"/>
    <property type="evidence" value="ECO:0007669"/>
    <property type="project" value="InterPro"/>
</dbReference>
<dbReference type="InterPro" id="IPR051397">
    <property type="entry name" value="Zn-ADH-like_protein"/>
</dbReference>
<accession>K2I4S7</accession>
<reference evidence="2 3" key="1">
    <citation type="journal article" date="2012" name="J. Bacteriol.">
        <title>Draft Genome Sequence of Oceaniovalibus guishaninsula JLT2003T.</title>
        <authorList>
            <person name="Tang K."/>
            <person name="Liu K."/>
            <person name="Jiao N."/>
        </authorList>
    </citation>
    <scope>NUCLEOTIDE SEQUENCE [LARGE SCALE GENOMIC DNA]</scope>
    <source>
        <strain evidence="2 3">JLT2003</strain>
    </source>
</reference>
<dbReference type="InterPro" id="IPR020843">
    <property type="entry name" value="ER"/>
</dbReference>
<feature type="domain" description="Enoyl reductase (ER)" evidence="1">
    <location>
        <begin position="10"/>
        <end position="320"/>
    </location>
</feature>
<dbReference type="CDD" id="cd08241">
    <property type="entry name" value="QOR1"/>
    <property type="match status" value="1"/>
</dbReference>
<protein>
    <submittedName>
        <fullName evidence="2">Putative alcohol dehydrogenase</fullName>
    </submittedName>
</protein>
<comment type="caution">
    <text evidence="2">The sequence shown here is derived from an EMBL/GenBank/DDBJ whole genome shotgun (WGS) entry which is preliminary data.</text>
</comment>
<evidence type="ECO:0000313" key="3">
    <source>
        <dbReference type="Proteomes" id="UP000006765"/>
    </source>
</evidence>
<dbReference type="Proteomes" id="UP000006765">
    <property type="component" value="Unassembled WGS sequence"/>
</dbReference>
<dbReference type="InterPro" id="IPR013154">
    <property type="entry name" value="ADH-like_N"/>
</dbReference>
<dbReference type="Pfam" id="PF00107">
    <property type="entry name" value="ADH_zinc_N"/>
    <property type="match status" value="1"/>
</dbReference>
<dbReference type="PANTHER" id="PTHR43677">
    <property type="entry name" value="SHORT-CHAIN DEHYDROGENASE/REDUCTASE"/>
    <property type="match status" value="1"/>
</dbReference>
<keyword evidence="3" id="KW-1185">Reference proteome</keyword>
<dbReference type="SMART" id="SM00829">
    <property type="entry name" value="PKS_ER"/>
    <property type="match status" value="1"/>
</dbReference>
<dbReference type="EMBL" id="AMGO01000046">
    <property type="protein sequence ID" value="EKE43925.1"/>
    <property type="molecule type" value="Genomic_DNA"/>
</dbReference>
<name>K2I4S7_9RHOB</name>
<dbReference type="InterPro" id="IPR011032">
    <property type="entry name" value="GroES-like_sf"/>
</dbReference>
<dbReference type="Gene3D" id="3.40.50.720">
    <property type="entry name" value="NAD(P)-binding Rossmann-like Domain"/>
    <property type="match status" value="1"/>
</dbReference>
<dbReference type="RefSeq" id="WP_007427058.1">
    <property type="nucleotide sequence ID" value="NZ_AMGO01000046.1"/>
</dbReference>
<dbReference type="PANTHER" id="PTHR43677:SF4">
    <property type="entry name" value="QUINONE OXIDOREDUCTASE-LIKE PROTEIN 2"/>
    <property type="match status" value="1"/>
</dbReference>
<dbReference type="SUPFAM" id="SSF51735">
    <property type="entry name" value="NAD(P)-binding Rossmann-fold domains"/>
    <property type="match status" value="1"/>
</dbReference>
<dbReference type="SUPFAM" id="SSF50129">
    <property type="entry name" value="GroES-like"/>
    <property type="match status" value="1"/>
</dbReference>
<gene>
    <name evidence="2" type="ORF">OCGS_1906</name>
</gene>
<organism evidence="2 3">
    <name type="scientific">Oceaniovalibus guishaninsula JLT2003</name>
    <dbReference type="NCBI Taxonomy" id="1231392"/>
    <lineage>
        <taxon>Bacteria</taxon>
        <taxon>Pseudomonadati</taxon>
        <taxon>Pseudomonadota</taxon>
        <taxon>Alphaproteobacteria</taxon>
        <taxon>Rhodobacterales</taxon>
        <taxon>Roseobacteraceae</taxon>
        <taxon>Oceaniovalibus</taxon>
    </lineage>
</organism>
<proteinExistence type="predicted"/>
<dbReference type="AlphaFoldDB" id="K2I4S7"/>
<dbReference type="STRING" id="1231392.OCGS_1906"/>
<sequence length="330" mass="33913">MRAFRLTETGMPPALAEIPAPSPGPGQIAVRIAACGLNFADLLMAKGQYQDQPDLPFTMGMELAGTVTALGAGVAGPAFGSRVAVFSGQGGLAEQGVFDADRAVVLPDSMPFEQAAAFLVAYGTSHLALARRGRLTRGERLVVLGAAGGVGLTAVEIGARLGAEVIAVARGADKLDIARQAGARHLLDSAAMDGDGLRDALRGLGGADVVYDAVGGDLGAAALRALRPEGRHLLIGFASGDLPRLAANHLLVKNVDAIGFYWGGYAGFAPGVMRDSLAALLDWYGQGGLRPHVSHVLPLERTAEGLDMLHRRASTGKVVIRCDGGGHIAS</sequence>
<dbReference type="InterPro" id="IPR013149">
    <property type="entry name" value="ADH-like_C"/>
</dbReference>
<evidence type="ECO:0000313" key="2">
    <source>
        <dbReference type="EMBL" id="EKE43925.1"/>
    </source>
</evidence>
<dbReference type="InterPro" id="IPR036291">
    <property type="entry name" value="NAD(P)-bd_dom_sf"/>
</dbReference>
<dbReference type="Pfam" id="PF08240">
    <property type="entry name" value="ADH_N"/>
    <property type="match status" value="1"/>
</dbReference>
<dbReference type="Gene3D" id="3.90.180.10">
    <property type="entry name" value="Medium-chain alcohol dehydrogenases, catalytic domain"/>
    <property type="match status" value="1"/>
</dbReference>
<evidence type="ECO:0000259" key="1">
    <source>
        <dbReference type="SMART" id="SM00829"/>
    </source>
</evidence>
<dbReference type="OrthoDB" id="4190732at2"/>